<dbReference type="Proteomes" id="UP000886865">
    <property type="component" value="Unassembled WGS sequence"/>
</dbReference>
<dbReference type="InterPro" id="IPR016181">
    <property type="entry name" value="Acyl_CoA_acyltransferase"/>
</dbReference>
<evidence type="ECO:0000313" key="2">
    <source>
        <dbReference type="Proteomes" id="UP000886865"/>
    </source>
</evidence>
<reference evidence="1" key="1">
    <citation type="submission" date="2020-10" db="EMBL/GenBank/DDBJ databases">
        <authorList>
            <person name="Gilroy R."/>
        </authorList>
    </citation>
    <scope>NUCLEOTIDE SEQUENCE</scope>
    <source>
        <strain evidence="1">CHK152-2871</strain>
    </source>
</reference>
<dbReference type="AlphaFoldDB" id="A0A9D1FIP8"/>
<accession>A0A9D1FIP8</accession>
<dbReference type="SUPFAM" id="SSF55729">
    <property type="entry name" value="Acyl-CoA N-acyltransferases (Nat)"/>
    <property type="match status" value="1"/>
</dbReference>
<sequence>MKIGKLKDLFDISFKKIRQKELLDFFKLCIKYRSQLFDEDFFKINFLTPQRFFNFIQKFKDHIYFILLENEHKFAGFFYLYETKQAPRGFFDCKVTFCISRPYWGFGSYVIAKRGIKFLFEQMMVRKLTVEIVGENTYARRLIEKLDFNFEAVLQKECFKNGTAQNLYLFTKFNPAF</sequence>
<protein>
    <submittedName>
        <fullName evidence="1">GNAT family N-acetyltransferase</fullName>
    </submittedName>
</protein>
<comment type="caution">
    <text evidence="1">The sequence shown here is derived from an EMBL/GenBank/DDBJ whole genome shotgun (WGS) entry which is preliminary data.</text>
</comment>
<proteinExistence type="predicted"/>
<gene>
    <name evidence="1" type="ORF">IAA86_05480</name>
</gene>
<reference evidence="1" key="2">
    <citation type="journal article" date="2021" name="PeerJ">
        <title>Extensive microbial diversity within the chicken gut microbiome revealed by metagenomics and culture.</title>
        <authorList>
            <person name="Gilroy R."/>
            <person name="Ravi A."/>
            <person name="Getino M."/>
            <person name="Pursley I."/>
            <person name="Horton D.L."/>
            <person name="Alikhan N.F."/>
            <person name="Baker D."/>
            <person name="Gharbi K."/>
            <person name="Hall N."/>
            <person name="Watson M."/>
            <person name="Adriaenssens E.M."/>
            <person name="Foster-Nyarko E."/>
            <person name="Jarju S."/>
            <person name="Secka A."/>
            <person name="Antonio M."/>
            <person name="Oren A."/>
            <person name="Chaudhuri R.R."/>
            <person name="La Ragione R."/>
            <person name="Hildebrand F."/>
            <person name="Pallen M.J."/>
        </authorList>
    </citation>
    <scope>NUCLEOTIDE SEQUENCE</scope>
    <source>
        <strain evidence="1">CHK152-2871</strain>
    </source>
</reference>
<dbReference type="Gene3D" id="3.40.630.30">
    <property type="match status" value="1"/>
</dbReference>
<dbReference type="EMBL" id="DVJQ01000048">
    <property type="protein sequence ID" value="HIS74449.1"/>
    <property type="molecule type" value="Genomic_DNA"/>
</dbReference>
<organism evidence="1 2">
    <name type="scientific">Candidatus Galligastranaerophilus intestinavium</name>
    <dbReference type="NCBI Taxonomy" id="2840836"/>
    <lineage>
        <taxon>Bacteria</taxon>
        <taxon>Candidatus Galligastranaerophilus</taxon>
    </lineage>
</organism>
<name>A0A9D1FIP8_9BACT</name>
<evidence type="ECO:0000313" key="1">
    <source>
        <dbReference type="EMBL" id="HIS74449.1"/>
    </source>
</evidence>